<evidence type="ECO:0000259" key="10">
    <source>
        <dbReference type="PROSITE" id="PS50928"/>
    </source>
</evidence>
<evidence type="ECO:0000256" key="9">
    <source>
        <dbReference type="RuleBase" id="RU363032"/>
    </source>
</evidence>
<evidence type="ECO:0000256" key="3">
    <source>
        <dbReference type="ARBA" id="ARBA00022448"/>
    </source>
</evidence>
<accession>A0ABU0FBN4</accession>
<gene>
    <name evidence="11" type="ORF">J3R73_001814</name>
</gene>
<comment type="caution">
    <text evidence="11">The sequence shown here is derived from an EMBL/GenBank/DDBJ whole genome shotgun (WGS) entry which is preliminary data.</text>
</comment>
<evidence type="ECO:0000256" key="2">
    <source>
        <dbReference type="ARBA" id="ARBA00010072"/>
    </source>
</evidence>
<dbReference type="InterPro" id="IPR010065">
    <property type="entry name" value="AA_ABC_transptr_permease_3TM"/>
</dbReference>
<organism evidence="11 12">
    <name type="scientific">Labrys monachus</name>
    <dbReference type="NCBI Taxonomy" id="217067"/>
    <lineage>
        <taxon>Bacteria</taxon>
        <taxon>Pseudomonadati</taxon>
        <taxon>Pseudomonadota</taxon>
        <taxon>Alphaproteobacteria</taxon>
        <taxon>Hyphomicrobiales</taxon>
        <taxon>Xanthobacteraceae</taxon>
        <taxon>Labrys</taxon>
    </lineage>
</organism>
<dbReference type="NCBIfam" id="TIGR01726">
    <property type="entry name" value="HEQRo_perm_3TM"/>
    <property type="match status" value="1"/>
</dbReference>
<evidence type="ECO:0000256" key="6">
    <source>
        <dbReference type="ARBA" id="ARBA00022970"/>
    </source>
</evidence>
<feature type="transmembrane region" description="Helical" evidence="9">
    <location>
        <begin position="41"/>
        <end position="68"/>
    </location>
</feature>
<dbReference type="InterPro" id="IPR043429">
    <property type="entry name" value="ArtM/GltK/GlnP/TcyL/YhdX-like"/>
</dbReference>
<protein>
    <submittedName>
        <fullName evidence="11">Polar amino acid transport system permease protein</fullName>
    </submittedName>
</protein>
<keyword evidence="3 9" id="KW-0813">Transport</keyword>
<feature type="transmembrane region" description="Helical" evidence="9">
    <location>
        <begin position="12"/>
        <end position="34"/>
    </location>
</feature>
<dbReference type="PANTHER" id="PTHR30614">
    <property type="entry name" value="MEMBRANE COMPONENT OF AMINO ACID ABC TRANSPORTER"/>
    <property type="match status" value="1"/>
</dbReference>
<comment type="similarity">
    <text evidence="2">Belongs to the binding-protein-dependent transport system permease family. HisMQ subfamily.</text>
</comment>
<dbReference type="InterPro" id="IPR000515">
    <property type="entry name" value="MetI-like"/>
</dbReference>
<keyword evidence="5 9" id="KW-0812">Transmembrane</keyword>
<evidence type="ECO:0000313" key="12">
    <source>
        <dbReference type="Proteomes" id="UP001237448"/>
    </source>
</evidence>
<dbReference type="SUPFAM" id="SSF161098">
    <property type="entry name" value="MetI-like"/>
    <property type="match status" value="1"/>
</dbReference>
<dbReference type="Pfam" id="PF00528">
    <property type="entry name" value="BPD_transp_1"/>
    <property type="match status" value="1"/>
</dbReference>
<keyword evidence="8 9" id="KW-0472">Membrane</keyword>
<evidence type="ECO:0000256" key="8">
    <source>
        <dbReference type="ARBA" id="ARBA00023136"/>
    </source>
</evidence>
<dbReference type="Gene3D" id="1.10.3720.10">
    <property type="entry name" value="MetI-like"/>
    <property type="match status" value="1"/>
</dbReference>
<feature type="domain" description="ABC transmembrane type-1" evidence="10">
    <location>
        <begin position="11"/>
        <end position="199"/>
    </location>
</feature>
<dbReference type="PROSITE" id="PS50928">
    <property type="entry name" value="ABC_TM1"/>
    <property type="match status" value="1"/>
</dbReference>
<evidence type="ECO:0000256" key="7">
    <source>
        <dbReference type="ARBA" id="ARBA00022989"/>
    </source>
</evidence>
<dbReference type="CDD" id="cd06261">
    <property type="entry name" value="TM_PBP2"/>
    <property type="match status" value="1"/>
</dbReference>
<keyword evidence="6" id="KW-0029">Amino-acid transport</keyword>
<evidence type="ECO:0000256" key="1">
    <source>
        <dbReference type="ARBA" id="ARBA00004429"/>
    </source>
</evidence>
<evidence type="ECO:0000313" key="11">
    <source>
        <dbReference type="EMBL" id="MDQ0392022.1"/>
    </source>
</evidence>
<name>A0ABU0FBN4_9HYPH</name>
<feature type="transmembrane region" description="Helical" evidence="9">
    <location>
        <begin position="178"/>
        <end position="199"/>
    </location>
</feature>
<keyword evidence="7 9" id="KW-1133">Transmembrane helix</keyword>
<keyword evidence="4" id="KW-1003">Cell membrane</keyword>
<sequence length="212" mass="22486">MSDMLAILSGLPWTMALTAVALALGVFFGVPLALARRSRHAAVWLAAAAVIALIRSIPPLVWLFILFFGLGTGYIQISPFLAAAVAFGLIATANMAEIYRGGLMAIQHGQWDAAEALGLSRFHTFADVVAPQALRVSLPSAASYAIGLLKDTATASTIGVMELTFQANQLSQRTFSGLYAFGIAAAIYILISLPVAWLARSADSYLRTKVAR</sequence>
<evidence type="ECO:0000256" key="4">
    <source>
        <dbReference type="ARBA" id="ARBA00022475"/>
    </source>
</evidence>
<proteinExistence type="inferred from homology"/>
<reference evidence="11 12" key="1">
    <citation type="submission" date="2023-07" db="EMBL/GenBank/DDBJ databases">
        <title>Genomic Encyclopedia of Type Strains, Phase IV (KMG-IV): sequencing the most valuable type-strain genomes for metagenomic binning, comparative biology and taxonomic classification.</title>
        <authorList>
            <person name="Goeker M."/>
        </authorList>
    </citation>
    <scope>NUCLEOTIDE SEQUENCE [LARGE SCALE GENOMIC DNA]</scope>
    <source>
        <strain evidence="11 12">DSM 5896</strain>
    </source>
</reference>
<keyword evidence="12" id="KW-1185">Reference proteome</keyword>
<dbReference type="Proteomes" id="UP001237448">
    <property type="component" value="Unassembled WGS sequence"/>
</dbReference>
<dbReference type="PANTHER" id="PTHR30614:SF0">
    <property type="entry name" value="L-CYSTINE TRANSPORT SYSTEM PERMEASE PROTEIN TCYL"/>
    <property type="match status" value="1"/>
</dbReference>
<comment type="subcellular location">
    <subcellularLocation>
        <location evidence="1">Cell inner membrane</location>
        <topology evidence="1">Multi-pass membrane protein</topology>
    </subcellularLocation>
    <subcellularLocation>
        <location evidence="9">Cell membrane</location>
        <topology evidence="9">Multi-pass membrane protein</topology>
    </subcellularLocation>
</comment>
<feature type="transmembrane region" description="Helical" evidence="9">
    <location>
        <begin position="74"/>
        <end position="96"/>
    </location>
</feature>
<dbReference type="EMBL" id="JAUSVK010000001">
    <property type="protein sequence ID" value="MDQ0392022.1"/>
    <property type="molecule type" value="Genomic_DNA"/>
</dbReference>
<evidence type="ECO:0000256" key="5">
    <source>
        <dbReference type="ARBA" id="ARBA00022692"/>
    </source>
</evidence>
<dbReference type="RefSeq" id="WP_307425262.1">
    <property type="nucleotide sequence ID" value="NZ_JAUSVK010000001.1"/>
</dbReference>
<dbReference type="InterPro" id="IPR035906">
    <property type="entry name" value="MetI-like_sf"/>
</dbReference>